<feature type="domain" description="Shikimate dehydrogenase substrate binding N-terminal" evidence="10">
    <location>
        <begin position="13"/>
        <end position="97"/>
    </location>
</feature>
<dbReference type="PANTHER" id="PTHR21089">
    <property type="entry name" value="SHIKIMATE DEHYDROGENASE"/>
    <property type="match status" value="1"/>
</dbReference>
<dbReference type="AlphaFoldDB" id="A0A286IC59"/>
<dbReference type="NCBIfam" id="TIGR00507">
    <property type="entry name" value="aroE"/>
    <property type="match status" value="1"/>
</dbReference>
<dbReference type="GO" id="GO:0005829">
    <property type="term" value="C:cytosol"/>
    <property type="evidence" value="ECO:0007669"/>
    <property type="project" value="TreeGrafter"/>
</dbReference>
<sequence length="285" mass="30567">MAEPDSHRPRAFVIGHPIGHSRSPLIHGYWLRQAGIEGSYEAIDVAPDDLPAFISALRDGSSGFCGGNVTIPHKEAVLDLVDDVDETARRIGAANTLWCEDGRVKAGNTDSYGFTANLDVQAPGWDRGKSAVILGAGGASRAVIHALLARGLETIQVVNRTEARARILAEVFGPRVTAHRSEQLSNCIQGADLFVNTTSLGMGGSEIPDIDFTVMADNALVTDIVYIPLETPMLALARQHGLRTVDGLGMLLHQAVPGFARWFGLTPEVSPELRQMIVADMESHS</sequence>
<feature type="binding site" evidence="8">
    <location>
        <position position="224"/>
    </location>
    <ligand>
        <name>NADP(+)</name>
        <dbReference type="ChEBI" id="CHEBI:58349"/>
    </ligand>
</feature>
<evidence type="ECO:0000256" key="4">
    <source>
        <dbReference type="ARBA" id="ARBA00022857"/>
    </source>
</evidence>
<keyword evidence="4 8" id="KW-0521">NADP</keyword>
<dbReference type="InterPro" id="IPR022893">
    <property type="entry name" value="Shikimate_DH_fam"/>
</dbReference>
<evidence type="ECO:0000313" key="13">
    <source>
        <dbReference type="Proteomes" id="UP000219465"/>
    </source>
</evidence>
<evidence type="ECO:0000259" key="9">
    <source>
        <dbReference type="Pfam" id="PF01488"/>
    </source>
</evidence>
<comment type="pathway">
    <text evidence="1 8">Metabolic intermediate biosynthesis; chorismate biosynthesis; chorismate from D-erythrose 4-phosphate and phosphoenolpyruvate: step 4/7.</text>
</comment>
<dbReference type="PANTHER" id="PTHR21089:SF1">
    <property type="entry name" value="BIFUNCTIONAL 3-DEHYDROQUINATE DEHYDRATASE_SHIKIMATE DEHYDROGENASE, CHLOROPLASTIC"/>
    <property type="match status" value="1"/>
</dbReference>
<dbReference type="GO" id="GO:0004764">
    <property type="term" value="F:shikimate 3-dehydrogenase (NADP+) activity"/>
    <property type="evidence" value="ECO:0007669"/>
    <property type="project" value="UniProtKB-UniRule"/>
</dbReference>
<dbReference type="SUPFAM" id="SSF51735">
    <property type="entry name" value="NAD(P)-binding Rossmann-fold domains"/>
    <property type="match status" value="1"/>
</dbReference>
<dbReference type="SUPFAM" id="SSF53223">
    <property type="entry name" value="Aminoacid dehydrogenase-like, N-terminal domain"/>
    <property type="match status" value="1"/>
</dbReference>
<dbReference type="InterPro" id="IPR046346">
    <property type="entry name" value="Aminoacid_DH-like_N_sf"/>
</dbReference>
<feature type="binding site" evidence="8">
    <location>
        <position position="70"/>
    </location>
    <ligand>
        <name>shikimate</name>
        <dbReference type="ChEBI" id="CHEBI:36208"/>
    </ligand>
</feature>
<evidence type="ECO:0000313" key="12">
    <source>
        <dbReference type="EMBL" id="SOE16959.1"/>
    </source>
</evidence>
<gene>
    <name evidence="8" type="primary">aroE</name>
    <name evidence="12" type="ORF">SAMN05877838_1845</name>
</gene>
<evidence type="ECO:0000256" key="1">
    <source>
        <dbReference type="ARBA" id="ARBA00004871"/>
    </source>
</evidence>
<feature type="domain" description="SDH C-terminal" evidence="11">
    <location>
        <begin position="247"/>
        <end position="269"/>
    </location>
</feature>
<comment type="similarity">
    <text evidence="8">Belongs to the shikimate dehydrogenase family.</text>
</comment>
<feature type="binding site" evidence="8">
    <location>
        <position position="110"/>
    </location>
    <ligand>
        <name>shikimate</name>
        <dbReference type="ChEBI" id="CHEBI:36208"/>
    </ligand>
</feature>
<evidence type="ECO:0000259" key="11">
    <source>
        <dbReference type="Pfam" id="PF18317"/>
    </source>
</evidence>
<dbReference type="NCBIfam" id="NF001312">
    <property type="entry name" value="PRK00258.1-4"/>
    <property type="match status" value="1"/>
</dbReference>
<feature type="domain" description="Quinate/shikimate 5-dehydrogenase/glutamyl-tRNA reductase" evidence="9">
    <location>
        <begin position="128"/>
        <end position="199"/>
    </location>
</feature>
<evidence type="ECO:0000256" key="2">
    <source>
        <dbReference type="ARBA" id="ARBA00012962"/>
    </source>
</evidence>
<feature type="binding site" evidence="8">
    <location>
        <position position="226"/>
    </location>
    <ligand>
        <name>shikimate</name>
        <dbReference type="ChEBI" id="CHEBI:36208"/>
    </ligand>
</feature>
<dbReference type="GO" id="GO:0008652">
    <property type="term" value="P:amino acid biosynthetic process"/>
    <property type="evidence" value="ECO:0007669"/>
    <property type="project" value="UniProtKB-KW"/>
</dbReference>
<dbReference type="InterPro" id="IPR006151">
    <property type="entry name" value="Shikm_DH/Glu-tRNA_Rdtase"/>
</dbReference>
<evidence type="ECO:0000256" key="5">
    <source>
        <dbReference type="ARBA" id="ARBA00023002"/>
    </source>
</evidence>
<keyword evidence="6 8" id="KW-0057">Aromatic amino acid biosynthesis</keyword>
<dbReference type="Proteomes" id="UP000219465">
    <property type="component" value="Unassembled WGS sequence"/>
</dbReference>
<dbReference type="EC" id="1.1.1.25" evidence="2 8"/>
<dbReference type="Pfam" id="PF08501">
    <property type="entry name" value="Shikimate_dh_N"/>
    <property type="match status" value="1"/>
</dbReference>
<feature type="binding site" evidence="8">
    <location>
        <begin position="21"/>
        <end position="23"/>
    </location>
    <ligand>
        <name>shikimate</name>
        <dbReference type="ChEBI" id="CHEBI:36208"/>
    </ligand>
</feature>
<feature type="binding site" evidence="8">
    <location>
        <position position="95"/>
    </location>
    <ligand>
        <name>shikimate</name>
        <dbReference type="ChEBI" id="CHEBI:36208"/>
    </ligand>
</feature>
<dbReference type="InterPro" id="IPR011342">
    <property type="entry name" value="Shikimate_DH"/>
</dbReference>
<name>A0A286IC59_9HYPH</name>
<feature type="binding site" evidence="8">
    <location>
        <position position="247"/>
    </location>
    <ligand>
        <name>NADP(+)</name>
        <dbReference type="ChEBI" id="CHEBI:58349"/>
    </ligand>
</feature>
<comment type="catalytic activity">
    <reaction evidence="7 8">
        <text>shikimate + NADP(+) = 3-dehydroshikimate + NADPH + H(+)</text>
        <dbReference type="Rhea" id="RHEA:17737"/>
        <dbReference type="ChEBI" id="CHEBI:15378"/>
        <dbReference type="ChEBI" id="CHEBI:16630"/>
        <dbReference type="ChEBI" id="CHEBI:36208"/>
        <dbReference type="ChEBI" id="CHEBI:57783"/>
        <dbReference type="ChEBI" id="CHEBI:58349"/>
        <dbReference type="EC" id="1.1.1.25"/>
    </reaction>
</comment>
<proteinExistence type="inferred from homology"/>
<evidence type="ECO:0000256" key="8">
    <source>
        <dbReference type="HAMAP-Rule" id="MF_00222"/>
    </source>
</evidence>
<protein>
    <recommendedName>
        <fullName evidence="2 8">Shikimate dehydrogenase (NADP(+))</fullName>
        <shortName evidence="8">SDH</shortName>
        <ecNumber evidence="2 8">1.1.1.25</ecNumber>
    </recommendedName>
</protein>
<dbReference type="Gene3D" id="3.40.50.720">
    <property type="entry name" value="NAD(P)-binding Rossmann-like Domain"/>
    <property type="match status" value="1"/>
</dbReference>
<evidence type="ECO:0000256" key="3">
    <source>
        <dbReference type="ARBA" id="ARBA00022605"/>
    </source>
</evidence>
<comment type="function">
    <text evidence="8">Involved in the biosynthesis of the chorismate, which leads to the biosynthesis of aromatic amino acids. Catalyzes the reversible NADPH linked reduction of 3-dehydroshikimate (DHSA) to yield shikimate (SA).</text>
</comment>
<feature type="binding site" evidence="8">
    <location>
        <begin position="159"/>
        <end position="164"/>
    </location>
    <ligand>
        <name>NADP(+)</name>
        <dbReference type="ChEBI" id="CHEBI:58349"/>
    </ligand>
</feature>
<organism evidence="12 13">
    <name type="scientific">Hoeflea halophila</name>
    <dbReference type="NCBI Taxonomy" id="714899"/>
    <lineage>
        <taxon>Bacteria</taxon>
        <taxon>Pseudomonadati</taxon>
        <taxon>Pseudomonadota</taxon>
        <taxon>Alphaproteobacteria</taxon>
        <taxon>Hyphomicrobiales</taxon>
        <taxon>Rhizobiaceae</taxon>
        <taxon>Hoeflea</taxon>
    </lineage>
</organism>
<evidence type="ECO:0000259" key="10">
    <source>
        <dbReference type="Pfam" id="PF08501"/>
    </source>
</evidence>
<dbReference type="Pfam" id="PF18317">
    <property type="entry name" value="SDH_C"/>
    <property type="match status" value="1"/>
</dbReference>
<keyword evidence="3 8" id="KW-0028">Amino-acid biosynthesis</keyword>
<dbReference type="GO" id="GO:0050661">
    <property type="term" value="F:NADP binding"/>
    <property type="evidence" value="ECO:0007669"/>
    <property type="project" value="InterPro"/>
</dbReference>
<dbReference type="GO" id="GO:0009423">
    <property type="term" value="P:chorismate biosynthetic process"/>
    <property type="evidence" value="ECO:0007669"/>
    <property type="project" value="UniProtKB-UniRule"/>
</dbReference>
<dbReference type="OrthoDB" id="9792692at2"/>
<reference evidence="13" key="1">
    <citation type="submission" date="2017-08" db="EMBL/GenBank/DDBJ databases">
        <authorList>
            <person name="Varghese N."/>
            <person name="Submissions S."/>
        </authorList>
    </citation>
    <scope>NUCLEOTIDE SEQUENCE [LARGE SCALE GENOMIC DNA]</scope>
    <source>
        <strain evidence="13">KCTC 23107</strain>
    </source>
</reference>
<keyword evidence="5 8" id="KW-0560">Oxidoreductase</keyword>
<feature type="active site" description="Proton acceptor" evidence="8">
    <location>
        <position position="74"/>
    </location>
</feature>
<feature type="binding site" evidence="8">
    <location>
        <position position="86"/>
    </location>
    <ligand>
        <name>NADP(+)</name>
        <dbReference type="ChEBI" id="CHEBI:58349"/>
    </ligand>
</feature>
<feature type="binding site" evidence="8">
    <location>
        <position position="254"/>
    </location>
    <ligand>
        <name>shikimate</name>
        <dbReference type="ChEBI" id="CHEBI:36208"/>
    </ligand>
</feature>
<dbReference type="GO" id="GO:0019632">
    <property type="term" value="P:shikimate metabolic process"/>
    <property type="evidence" value="ECO:0007669"/>
    <property type="project" value="InterPro"/>
</dbReference>
<dbReference type="HAMAP" id="MF_00222">
    <property type="entry name" value="Shikimate_DH_AroE"/>
    <property type="match status" value="1"/>
</dbReference>
<dbReference type="EMBL" id="OCPC01000002">
    <property type="protein sequence ID" value="SOE16959.1"/>
    <property type="molecule type" value="Genomic_DNA"/>
</dbReference>
<dbReference type="InterPro" id="IPR013708">
    <property type="entry name" value="Shikimate_DH-bd_N"/>
</dbReference>
<dbReference type="RefSeq" id="WP_097107130.1">
    <property type="nucleotide sequence ID" value="NZ_OCPC01000002.1"/>
</dbReference>
<dbReference type="Gene3D" id="3.40.50.10860">
    <property type="entry name" value="Leucine Dehydrogenase, chain A, domain 1"/>
    <property type="match status" value="1"/>
</dbReference>
<dbReference type="InterPro" id="IPR041121">
    <property type="entry name" value="SDH_C"/>
</dbReference>
<dbReference type="InterPro" id="IPR036291">
    <property type="entry name" value="NAD(P)-bd_dom_sf"/>
</dbReference>
<evidence type="ECO:0000256" key="6">
    <source>
        <dbReference type="ARBA" id="ARBA00023141"/>
    </source>
</evidence>
<evidence type="ECO:0000256" key="7">
    <source>
        <dbReference type="ARBA" id="ARBA00049442"/>
    </source>
</evidence>
<dbReference type="CDD" id="cd01065">
    <property type="entry name" value="NAD_bind_Shikimate_DH"/>
    <property type="match status" value="1"/>
</dbReference>
<comment type="subunit">
    <text evidence="8">Homodimer.</text>
</comment>
<dbReference type="Pfam" id="PF01488">
    <property type="entry name" value="Shikimate_DH"/>
    <property type="match status" value="1"/>
</dbReference>
<accession>A0A286IC59</accession>
<dbReference type="GO" id="GO:0009073">
    <property type="term" value="P:aromatic amino acid family biosynthetic process"/>
    <property type="evidence" value="ECO:0007669"/>
    <property type="project" value="UniProtKB-KW"/>
</dbReference>
<keyword evidence="13" id="KW-1185">Reference proteome</keyword>
<dbReference type="UniPathway" id="UPA00053">
    <property type="reaction ID" value="UER00087"/>
</dbReference>
<feature type="binding site" evidence="8">
    <location>
        <begin position="135"/>
        <end position="139"/>
    </location>
    <ligand>
        <name>NADP(+)</name>
        <dbReference type="ChEBI" id="CHEBI:58349"/>
    </ligand>
</feature>